<dbReference type="InterPro" id="IPR011006">
    <property type="entry name" value="CheY-like_superfamily"/>
</dbReference>
<feature type="domain" description="Response regulatory" evidence="4">
    <location>
        <begin position="8"/>
        <end position="120"/>
    </location>
</feature>
<comment type="caution">
    <text evidence="5">The sequence shown here is derived from an EMBL/GenBank/DDBJ whole genome shotgun (WGS) entry which is preliminary data.</text>
</comment>
<keyword evidence="1" id="KW-0238">DNA-binding</keyword>
<dbReference type="InterPro" id="IPR039420">
    <property type="entry name" value="WalR-like"/>
</dbReference>
<dbReference type="AlphaFoldDB" id="A0A7X1E693"/>
<dbReference type="InterPro" id="IPR000792">
    <property type="entry name" value="Tscrpt_reg_LuxR_C"/>
</dbReference>
<dbReference type="GO" id="GO:0000160">
    <property type="term" value="P:phosphorelay signal transduction system"/>
    <property type="evidence" value="ECO:0007669"/>
    <property type="project" value="InterPro"/>
</dbReference>
<dbReference type="InterPro" id="IPR016032">
    <property type="entry name" value="Sig_transdc_resp-reg_C-effctor"/>
</dbReference>
<evidence type="ECO:0000256" key="1">
    <source>
        <dbReference type="ARBA" id="ARBA00023125"/>
    </source>
</evidence>
<dbReference type="PANTHER" id="PTHR43214:SF43">
    <property type="entry name" value="TWO-COMPONENT RESPONSE REGULATOR"/>
    <property type="match status" value="1"/>
</dbReference>
<dbReference type="PROSITE" id="PS50043">
    <property type="entry name" value="HTH_LUXR_2"/>
    <property type="match status" value="1"/>
</dbReference>
<dbReference type="Gene3D" id="1.10.10.10">
    <property type="entry name" value="Winged helix-like DNA-binding domain superfamily/Winged helix DNA-binding domain"/>
    <property type="match status" value="1"/>
</dbReference>
<gene>
    <name evidence="5" type="ORF">H5P30_19005</name>
</gene>
<protein>
    <submittedName>
        <fullName evidence="5">Response regulator transcription factor</fullName>
    </submittedName>
</protein>
<dbReference type="InterPro" id="IPR036388">
    <property type="entry name" value="WH-like_DNA-bd_sf"/>
</dbReference>
<dbReference type="SUPFAM" id="SSF52172">
    <property type="entry name" value="CheY-like"/>
    <property type="match status" value="1"/>
</dbReference>
<dbReference type="CDD" id="cd06170">
    <property type="entry name" value="LuxR_C_like"/>
    <property type="match status" value="1"/>
</dbReference>
<proteinExistence type="predicted"/>
<keyword evidence="2" id="KW-0597">Phosphoprotein</keyword>
<organism evidence="5 6">
    <name type="scientific">Puniceicoccus vermicola</name>
    <dbReference type="NCBI Taxonomy" id="388746"/>
    <lineage>
        <taxon>Bacteria</taxon>
        <taxon>Pseudomonadati</taxon>
        <taxon>Verrucomicrobiota</taxon>
        <taxon>Opitutia</taxon>
        <taxon>Puniceicoccales</taxon>
        <taxon>Puniceicoccaceae</taxon>
        <taxon>Puniceicoccus</taxon>
    </lineage>
</organism>
<dbReference type="GO" id="GO:0003677">
    <property type="term" value="F:DNA binding"/>
    <property type="evidence" value="ECO:0007669"/>
    <property type="project" value="UniProtKB-KW"/>
</dbReference>
<dbReference type="PROSITE" id="PS50110">
    <property type="entry name" value="RESPONSE_REGULATORY"/>
    <property type="match status" value="1"/>
</dbReference>
<evidence type="ECO:0000259" key="4">
    <source>
        <dbReference type="PROSITE" id="PS50110"/>
    </source>
</evidence>
<dbReference type="EMBL" id="JACHVA010000134">
    <property type="protein sequence ID" value="MBC2603873.1"/>
    <property type="molecule type" value="Genomic_DNA"/>
</dbReference>
<evidence type="ECO:0000256" key="2">
    <source>
        <dbReference type="PROSITE-ProRule" id="PRU00169"/>
    </source>
</evidence>
<name>A0A7X1E693_9BACT</name>
<dbReference type="PRINTS" id="PR00038">
    <property type="entry name" value="HTHLUXR"/>
</dbReference>
<reference evidence="5 6" key="1">
    <citation type="submission" date="2020-07" db="EMBL/GenBank/DDBJ databases">
        <authorList>
            <person name="Feng X."/>
        </authorList>
    </citation>
    <scope>NUCLEOTIDE SEQUENCE [LARGE SCALE GENOMIC DNA]</scope>
    <source>
        <strain evidence="5 6">JCM14086</strain>
    </source>
</reference>
<dbReference type="GO" id="GO:0006355">
    <property type="term" value="P:regulation of DNA-templated transcription"/>
    <property type="evidence" value="ECO:0007669"/>
    <property type="project" value="InterPro"/>
</dbReference>
<keyword evidence="6" id="KW-1185">Reference proteome</keyword>
<accession>A0A7X1E693</accession>
<sequence>MGKTNDISIGIIDDHPAAVFGLSAFFEAGRGLKVNWTVSEIANLDVKLEEKPVDVLIADFKIGESRILHWIPKESGPKVVIYSGFYLEENVRNAFGAGVMAWIRKSDPLADLERAVRNAAEGRKTIHATDEQFFKRDRFVDISDREREVLQHIYQGRSNEEIASLLKMQVTTVKTHVSHLFNKLDASSRNEAVHNAIARGLLSTPDSTPPSATS</sequence>
<dbReference type="SMART" id="SM00421">
    <property type="entry name" value="HTH_LUXR"/>
    <property type="match status" value="1"/>
</dbReference>
<dbReference type="Pfam" id="PF00196">
    <property type="entry name" value="GerE"/>
    <property type="match status" value="1"/>
</dbReference>
<dbReference type="PANTHER" id="PTHR43214">
    <property type="entry name" value="TWO-COMPONENT RESPONSE REGULATOR"/>
    <property type="match status" value="1"/>
</dbReference>
<dbReference type="SUPFAM" id="SSF46894">
    <property type="entry name" value="C-terminal effector domain of the bipartite response regulators"/>
    <property type="match status" value="1"/>
</dbReference>
<dbReference type="Proteomes" id="UP000525652">
    <property type="component" value="Unassembled WGS sequence"/>
</dbReference>
<dbReference type="Gene3D" id="3.40.50.2300">
    <property type="match status" value="1"/>
</dbReference>
<feature type="modified residue" description="4-aspartylphosphate" evidence="2">
    <location>
        <position position="59"/>
    </location>
</feature>
<evidence type="ECO:0000313" key="6">
    <source>
        <dbReference type="Proteomes" id="UP000525652"/>
    </source>
</evidence>
<feature type="domain" description="HTH luxR-type" evidence="3">
    <location>
        <begin position="135"/>
        <end position="200"/>
    </location>
</feature>
<dbReference type="PROSITE" id="PS00622">
    <property type="entry name" value="HTH_LUXR_1"/>
    <property type="match status" value="1"/>
</dbReference>
<evidence type="ECO:0000313" key="5">
    <source>
        <dbReference type="EMBL" id="MBC2603873.1"/>
    </source>
</evidence>
<dbReference type="InterPro" id="IPR001789">
    <property type="entry name" value="Sig_transdc_resp-reg_receiver"/>
</dbReference>
<evidence type="ECO:0000259" key="3">
    <source>
        <dbReference type="PROSITE" id="PS50043"/>
    </source>
</evidence>
<dbReference type="RefSeq" id="WP_185694491.1">
    <property type="nucleotide sequence ID" value="NZ_JACHVA010000134.1"/>
</dbReference>